<sequence length="274" mass="31177">MSEKDRILAYYETFDEWGRLEREPIEFTVNWHFIQAHLPKQGHILDSGAGPGKYAMRLAQCGYKVTLSDITPKLVKQAQGKAEECGLLERFNGFHVADARDLSCFGAEQFDASLMLGPMYHLQMESERAAAVKELYRVTKQAGVVFVAFMPRIRHVITSLLAPLHWKPNDSADGIAEFMNTGVFNHSDEGRFTGAYYIDIEDIQPFMENNGFQTIKLIGSSNISSLLQREQRDYWKQRGDEEMHKIIQILIKSAENPYVLGVSPHVVYIGRKVS</sequence>
<dbReference type="Gene3D" id="3.40.50.150">
    <property type="entry name" value="Vaccinia Virus protein VP39"/>
    <property type="match status" value="1"/>
</dbReference>
<protein>
    <submittedName>
        <fullName evidence="2">Class I SAM-dependent methyltransferase</fullName>
    </submittedName>
</protein>
<dbReference type="SUPFAM" id="SSF53335">
    <property type="entry name" value="S-adenosyl-L-methionine-dependent methyltransferases"/>
    <property type="match status" value="1"/>
</dbReference>
<keyword evidence="3" id="KW-1185">Reference proteome</keyword>
<dbReference type="Proteomes" id="UP001300012">
    <property type="component" value="Unassembled WGS sequence"/>
</dbReference>
<gene>
    <name evidence="2" type="ORF">NV381_32630</name>
</gene>
<feature type="domain" description="Methyltransferase" evidence="1">
    <location>
        <begin position="44"/>
        <end position="143"/>
    </location>
</feature>
<evidence type="ECO:0000259" key="1">
    <source>
        <dbReference type="Pfam" id="PF13649"/>
    </source>
</evidence>
<name>A0ABT1YRZ3_9BACL</name>
<dbReference type="GO" id="GO:0008168">
    <property type="term" value="F:methyltransferase activity"/>
    <property type="evidence" value="ECO:0007669"/>
    <property type="project" value="UniProtKB-KW"/>
</dbReference>
<organism evidence="2 3">
    <name type="scientific">Paenibacillus radicis</name>
    <name type="common">ex Xue et al. 2023</name>
    <dbReference type="NCBI Taxonomy" id="2972489"/>
    <lineage>
        <taxon>Bacteria</taxon>
        <taxon>Bacillati</taxon>
        <taxon>Bacillota</taxon>
        <taxon>Bacilli</taxon>
        <taxon>Bacillales</taxon>
        <taxon>Paenibacillaceae</taxon>
        <taxon>Paenibacillus</taxon>
    </lineage>
</organism>
<comment type="caution">
    <text evidence="2">The sequence shown here is derived from an EMBL/GenBank/DDBJ whole genome shotgun (WGS) entry which is preliminary data.</text>
</comment>
<dbReference type="InterPro" id="IPR041698">
    <property type="entry name" value="Methyltransf_25"/>
</dbReference>
<dbReference type="RefSeq" id="WP_258217490.1">
    <property type="nucleotide sequence ID" value="NZ_JANQBD010000034.1"/>
</dbReference>
<accession>A0ABT1YRZ3</accession>
<dbReference type="EMBL" id="JANQBD010000034">
    <property type="protein sequence ID" value="MCR8635948.1"/>
    <property type="molecule type" value="Genomic_DNA"/>
</dbReference>
<dbReference type="Pfam" id="PF13649">
    <property type="entry name" value="Methyltransf_25"/>
    <property type="match status" value="1"/>
</dbReference>
<keyword evidence="2" id="KW-0808">Transferase</keyword>
<dbReference type="CDD" id="cd02440">
    <property type="entry name" value="AdoMet_MTases"/>
    <property type="match status" value="1"/>
</dbReference>
<reference evidence="2 3" key="1">
    <citation type="submission" date="2022-08" db="EMBL/GenBank/DDBJ databases">
        <title>Paenibacillus endoradicis sp. nov., Paenibacillus radicibacter sp. nov and Paenibacillus pararadicis sp. nov., three cold-adapted plant growth-promoting bacteria isolated from root of Larix gmelinii in Great Khingan.</title>
        <authorList>
            <person name="Xue H."/>
        </authorList>
    </citation>
    <scope>NUCLEOTIDE SEQUENCE [LARGE SCALE GENOMIC DNA]</scope>
    <source>
        <strain evidence="2 3">N5-1-1-5</strain>
    </source>
</reference>
<keyword evidence="2" id="KW-0489">Methyltransferase</keyword>
<evidence type="ECO:0000313" key="2">
    <source>
        <dbReference type="EMBL" id="MCR8635948.1"/>
    </source>
</evidence>
<proteinExistence type="predicted"/>
<evidence type="ECO:0000313" key="3">
    <source>
        <dbReference type="Proteomes" id="UP001300012"/>
    </source>
</evidence>
<dbReference type="GO" id="GO:0032259">
    <property type="term" value="P:methylation"/>
    <property type="evidence" value="ECO:0007669"/>
    <property type="project" value="UniProtKB-KW"/>
</dbReference>
<dbReference type="InterPro" id="IPR029063">
    <property type="entry name" value="SAM-dependent_MTases_sf"/>
</dbReference>